<evidence type="ECO:0000313" key="3">
    <source>
        <dbReference type="Proteomes" id="UP001283361"/>
    </source>
</evidence>
<keyword evidence="3" id="KW-1185">Reference proteome</keyword>
<sequence>MKTSAVIVLAVFCTAAVVEARSVDKRDFWDDLSKILDKGFDQLDDLSAAIIKNGTDIVDAVVDTTLKLARSARLSLGHVIDDIGDTELDDIVNVVRQLLVQTRDALNLDDMIKQIRKALGPEVDNISDDDLKKVVGTVKNGINKDR</sequence>
<keyword evidence="1" id="KW-0732">Signal</keyword>
<evidence type="ECO:0000313" key="2">
    <source>
        <dbReference type="EMBL" id="KAK3740456.1"/>
    </source>
</evidence>
<feature type="signal peptide" evidence="1">
    <location>
        <begin position="1"/>
        <end position="20"/>
    </location>
</feature>
<organism evidence="2 3">
    <name type="scientific">Elysia crispata</name>
    <name type="common">lettuce slug</name>
    <dbReference type="NCBI Taxonomy" id="231223"/>
    <lineage>
        <taxon>Eukaryota</taxon>
        <taxon>Metazoa</taxon>
        <taxon>Spiralia</taxon>
        <taxon>Lophotrochozoa</taxon>
        <taxon>Mollusca</taxon>
        <taxon>Gastropoda</taxon>
        <taxon>Heterobranchia</taxon>
        <taxon>Euthyneura</taxon>
        <taxon>Panpulmonata</taxon>
        <taxon>Sacoglossa</taxon>
        <taxon>Placobranchoidea</taxon>
        <taxon>Plakobranchidae</taxon>
        <taxon>Elysia</taxon>
    </lineage>
</organism>
<name>A0AAE1CW04_9GAST</name>
<dbReference type="EMBL" id="JAWDGP010006468">
    <property type="protein sequence ID" value="KAK3740456.1"/>
    <property type="molecule type" value="Genomic_DNA"/>
</dbReference>
<comment type="caution">
    <text evidence="2">The sequence shown here is derived from an EMBL/GenBank/DDBJ whole genome shotgun (WGS) entry which is preliminary data.</text>
</comment>
<protein>
    <submittedName>
        <fullName evidence="2">Uncharacterized protein</fullName>
    </submittedName>
</protein>
<evidence type="ECO:0000256" key="1">
    <source>
        <dbReference type="SAM" id="SignalP"/>
    </source>
</evidence>
<dbReference type="Proteomes" id="UP001283361">
    <property type="component" value="Unassembled WGS sequence"/>
</dbReference>
<feature type="chain" id="PRO_5042184499" evidence="1">
    <location>
        <begin position="21"/>
        <end position="146"/>
    </location>
</feature>
<proteinExistence type="predicted"/>
<accession>A0AAE1CW04</accession>
<dbReference type="AlphaFoldDB" id="A0AAE1CW04"/>
<gene>
    <name evidence="2" type="ORF">RRG08_000444</name>
</gene>
<reference evidence="2" key="1">
    <citation type="journal article" date="2023" name="G3 (Bethesda)">
        <title>A reference genome for the long-term kleptoplast-retaining sea slug Elysia crispata morphotype clarki.</title>
        <authorList>
            <person name="Eastman K.E."/>
            <person name="Pendleton A.L."/>
            <person name="Shaikh M.A."/>
            <person name="Suttiyut T."/>
            <person name="Ogas R."/>
            <person name="Tomko P."/>
            <person name="Gavelis G."/>
            <person name="Widhalm J.R."/>
            <person name="Wisecaver J.H."/>
        </authorList>
    </citation>
    <scope>NUCLEOTIDE SEQUENCE</scope>
    <source>
        <strain evidence="2">ECLA1</strain>
    </source>
</reference>